<accession>A0ABV6L9V8</accession>
<evidence type="ECO:0000256" key="1">
    <source>
        <dbReference type="ARBA" id="ARBA00005959"/>
    </source>
</evidence>
<dbReference type="CDD" id="cd05239">
    <property type="entry name" value="GDP_FS_SDR_e"/>
    <property type="match status" value="1"/>
</dbReference>
<dbReference type="Gene3D" id="3.90.25.10">
    <property type="entry name" value="UDP-galactose 4-epimerase, domain 1"/>
    <property type="match status" value="1"/>
</dbReference>
<name>A0ABV6L9V8_9SPHI</name>
<evidence type="ECO:0000313" key="7">
    <source>
        <dbReference type="EMBL" id="MFC0516251.1"/>
    </source>
</evidence>
<comment type="function">
    <text evidence="5">Catalyzes the two-step NADP-dependent conversion of GDP-4-dehydro-6-deoxy-D-mannose to GDP-fucose, involving an epimerase and a reductase reaction.</text>
</comment>
<feature type="binding site" evidence="5">
    <location>
        <position position="188"/>
    </location>
    <ligand>
        <name>substrate</name>
    </ligand>
</feature>
<dbReference type="Gene3D" id="3.40.50.720">
    <property type="entry name" value="NAD(P)-binding Rossmann-like Domain"/>
    <property type="match status" value="1"/>
</dbReference>
<evidence type="ECO:0000256" key="4">
    <source>
        <dbReference type="ARBA" id="ARBA00023235"/>
    </source>
</evidence>
<keyword evidence="2 5" id="KW-0521">NADP</keyword>
<evidence type="ECO:0000259" key="6">
    <source>
        <dbReference type="Pfam" id="PF01370"/>
    </source>
</evidence>
<keyword evidence="8" id="KW-1185">Reference proteome</keyword>
<protein>
    <recommendedName>
        <fullName evidence="5">GDP-L-fucose synthase</fullName>
        <ecNumber evidence="5">1.1.1.271</ecNumber>
    </recommendedName>
    <alternativeName>
        <fullName evidence="5">GDP-4-keto-6-deoxy-D-mannose-3,5-epimerase-4-reductase</fullName>
    </alternativeName>
</protein>
<evidence type="ECO:0000256" key="5">
    <source>
        <dbReference type="HAMAP-Rule" id="MF_00956"/>
    </source>
</evidence>
<evidence type="ECO:0000313" key="8">
    <source>
        <dbReference type="Proteomes" id="UP001589828"/>
    </source>
</evidence>
<feature type="binding site" evidence="5">
    <location>
        <position position="180"/>
    </location>
    <ligand>
        <name>NADP(+)</name>
        <dbReference type="ChEBI" id="CHEBI:58349"/>
    </ligand>
</feature>
<dbReference type="Pfam" id="PF01370">
    <property type="entry name" value="Epimerase"/>
    <property type="match status" value="1"/>
</dbReference>
<keyword evidence="5" id="KW-0511">Multifunctional enzyme</keyword>
<sequence length="314" mass="35284">MEKDAKIYIAGHRGMVGSAIFRKLEKEGFTNFVTRTSAELDLRNQQQVADFFASEKPGYVFLAAAKVGGIVANNTYRAEFLYDNLQIQNNIIHNAYLNGVKKLMFLGSSCIYPKLAPQPLQEDYLLTGPLEETNEPYAIAKIAGIKMCDAYRAQYGCNYISAMPTNLYGYNDNYHPQNSHVLPALIRRFHEAKEQQAPAVTIWGTGSPMREFLFADDLAEACYYLMQNYNEPGLVNVGTGEDISIKELALLIKKIIGYEGEINFDTSKPDGTPRKLMDVTKLNNAGWKYHTTLEQGITLAYKDFLTKGQLVAQR</sequence>
<dbReference type="InterPro" id="IPR028614">
    <property type="entry name" value="GDP_fucose/colitose_synth"/>
</dbReference>
<keyword evidence="3 5" id="KW-0560">Oxidoreductase</keyword>
<dbReference type="EC" id="1.1.1.271" evidence="5"/>
<dbReference type="PANTHER" id="PTHR43238">
    <property type="entry name" value="GDP-L-FUCOSE SYNTHASE"/>
    <property type="match status" value="1"/>
</dbReference>
<feature type="active site" description="Proton donor/acceptor" evidence="5">
    <location>
        <position position="137"/>
    </location>
</feature>
<evidence type="ECO:0000256" key="3">
    <source>
        <dbReference type="ARBA" id="ARBA00023002"/>
    </source>
</evidence>
<dbReference type="Proteomes" id="UP001589828">
    <property type="component" value="Unassembled WGS sequence"/>
</dbReference>
<feature type="binding site" evidence="5">
    <location>
        <position position="270"/>
    </location>
    <ligand>
        <name>substrate</name>
    </ligand>
</feature>
<feature type="binding site" evidence="5">
    <location>
        <begin position="164"/>
        <end position="167"/>
    </location>
    <ligand>
        <name>NADP(+)</name>
        <dbReference type="ChEBI" id="CHEBI:58349"/>
    </ligand>
</feature>
<comment type="similarity">
    <text evidence="1 5">Belongs to the NAD(P)-dependent epimerase/dehydratase family. Fucose synthase subfamily.</text>
</comment>
<feature type="site" description="Important for catalytic activity" evidence="5">
    <location>
        <position position="108"/>
    </location>
</feature>
<dbReference type="HAMAP" id="MF_00956">
    <property type="entry name" value="GDP_fucose_synth"/>
    <property type="match status" value="1"/>
</dbReference>
<feature type="domain" description="NAD-dependent epimerase/dehydratase" evidence="6">
    <location>
        <begin position="7"/>
        <end position="238"/>
    </location>
</feature>
<comment type="caution">
    <text evidence="7">The sequence shown here is derived from an EMBL/GenBank/DDBJ whole genome shotgun (WGS) entry which is preliminary data.</text>
</comment>
<dbReference type="EMBL" id="JBHLTS010000024">
    <property type="protein sequence ID" value="MFC0516251.1"/>
    <property type="molecule type" value="Genomic_DNA"/>
</dbReference>
<dbReference type="SUPFAM" id="SSF51735">
    <property type="entry name" value="NAD(P)-binding Rossmann-fold domains"/>
    <property type="match status" value="1"/>
</dbReference>
<feature type="binding site" evidence="5">
    <location>
        <position position="210"/>
    </location>
    <ligand>
        <name>substrate</name>
    </ligand>
</feature>
<feature type="binding site" evidence="5">
    <location>
        <begin position="11"/>
        <end position="17"/>
    </location>
    <ligand>
        <name>NADP(+)</name>
        <dbReference type="ChEBI" id="CHEBI:58349"/>
    </ligand>
</feature>
<comment type="catalytic activity">
    <reaction evidence="5">
        <text>GDP-beta-L-fucose + NADP(+) = GDP-4-dehydro-alpha-D-rhamnose + NADPH + H(+)</text>
        <dbReference type="Rhea" id="RHEA:18885"/>
        <dbReference type="ChEBI" id="CHEBI:15378"/>
        <dbReference type="ChEBI" id="CHEBI:57273"/>
        <dbReference type="ChEBI" id="CHEBI:57783"/>
        <dbReference type="ChEBI" id="CHEBI:57964"/>
        <dbReference type="ChEBI" id="CHEBI:58349"/>
        <dbReference type="EC" id="1.1.1.271"/>
    </reaction>
</comment>
<evidence type="ECO:0000256" key="2">
    <source>
        <dbReference type="ARBA" id="ARBA00022857"/>
    </source>
</evidence>
<organism evidence="7 8">
    <name type="scientific">Mucilaginibacter angelicae</name>
    <dbReference type="NCBI Taxonomy" id="869718"/>
    <lineage>
        <taxon>Bacteria</taxon>
        <taxon>Pseudomonadati</taxon>
        <taxon>Bacteroidota</taxon>
        <taxon>Sphingobacteriia</taxon>
        <taxon>Sphingobacteriales</taxon>
        <taxon>Sphingobacteriaceae</taxon>
        <taxon>Mucilaginibacter</taxon>
    </lineage>
</organism>
<gene>
    <name evidence="5" type="primary">fcl</name>
    <name evidence="7" type="ORF">ACFFGT_18660</name>
</gene>
<feature type="site" description="Important for catalytic activity" evidence="5">
    <location>
        <position position="110"/>
    </location>
</feature>
<proteinExistence type="inferred from homology"/>
<dbReference type="InterPro" id="IPR036291">
    <property type="entry name" value="NAD(P)-bd_dom_sf"/>
</dbReference>
<feature type="binding site" evidence="5">
    <location>
        <position position="141"/>
    </location>
    <ligand>
        <name>NADP(+)</name>
        <dbReference type="ChEBI" id="CHEBI:58349"/>
    </ligand>
</feature>
<dbReference type="RefSeq" id="WP_377024047.1">
    <property type="nucleotide sequence ID" value="NZ_JBHLTS010000024.1"/>
</dbReference>
<keyword evidence="4 5" id="KW-0413">Isomerase</keyword>
<feature type="binding site" evidence="5">
    <location>
        <begin position="106"/>
        <end position="109"/>
    </location>
    <ligand>
        <name>NADP(+)</name>
        <dbReference type="ChEBI" id="CHEBI:58349"/>
    </ligand>
</feature>
<comment type="pathway">
    <text evidence="5">Nucleotide-sugar biosynthesis; GDP-L-fucose biosynthesis via de novo pathway; GDP-L-fucose from GDP-alpha-D-mannose: step 2/2.</text>
</comment>
<reference evidence="7 8" key="1">
    <citation type="submission" date="2024-09" db="EMBL/GenBank/DDBJ databases">
        <authorList>
            <person name="Sun Q."/>
            <person name="Mori K."/>
        </authorList>
    </citation>
    <scope>NUCLEOTIDE SEQUENCE [LARGE SCALE GENOMIC DNA]</scope>
    <source>
        <strain evidence="7 8">NCAIM B.02415</strain>
    </source>
</reference>
<feature type="binding site" evidence="5">
    <location>
        <position position="203"/>
    </location>
    <ligand>
        <name>substrate</name>
    </ligand>
</feature>
<dbReference type="PANTHER" id="PTHR43238:SF1">
    <property type="entry name" value="GDP-L-FUCOSE SYNTHASE"/>
    <property type="match status" value="1"/>
</dbReference>
<dbReference type="InterPro" id="IPR001509">
    <property type="entry name" value="Epimerase_deHydtase"/>
</dbReference>